<dbReference type="EMBL" id="PVBT01000001">
    <property type="protein sequence ID" value="PRD58091.1"/>
    <property type="molecule type" value="Genomic_DNA"/>
</dbReference>
<dbReference type="PANTHER" id="PTHR11712">
    <property type="entry name" value="POLYKETIDE SYNTHASE-RELATED"/>
    <property type="match status" value="1"/>
</dbReference>
<organism evidence="6 7">
    <name type="scientific">Phyllobacterium myrsinacearum</name>
    <dbReference type="NCBI Taxonomy" id="28101"/>
    <lineage>
        <taxon>Bacteria</taxon>
        <taxon>Pseudomonadati</taxon>
        <taxon>Pseudomonadota</taxon>
        <taxon>Alphaproteobacteria</taxon>
        <taxon>Hyphomicrobiales</taxon>
        <taxon>Phyllobacteriaceae</taxon>
        <taxon>Phyllobacterium</taxon>
    </lineage>
</organism>
<dbReference type="AlphaFoldDB" id="A0A2S9JXM2"/>
<sequence>MSKYTDHLGRPLVAVTGLGVVSSLGQGKEDNWAALTSGTSGIHTITRFALDNLRTQIAGTVDFLKESDEGASALSEKLASLAAEEAIAQAGFDTENFGGPLFLAAPPVELEWRNRFALDALVKSEGEPGYDLLLAACRRGTQEAMFHTTEFGYIAERLADTFGTRGLPITLSTACASGATAIQLGVEAIRRGESDRVLSIGTDGSVSAEALVRFSLLSALSTQNNPAHKAAKPFSKDRDGFVMAEGSGALVMESLESAIARGANILGIMRGCGEKADDFHRTRSKPDGSPAIGAVRAALDDAGIKEDAIDYINAHGTSTPENDKMEYLALSTVFGERISTLPLSSNKSMIGHTLTAAGAIEAVFSMLTIGTGTIPPTINYDNPDPAIVLDVVPNVKREASVSAVLSSSFGFGGQNTCLVMTAEPH</sequence>
<comment type="pathway">
    <text evidence="1">Lipid metabolism; fatty acid biosynthesis.</text>
</comment>
<evidence type="ECO:0000259" key="5">
    <source>
        <dbReference type="PROSITE" id="PS52004"/>
    </source>
</evidence>
<proteinExistence type="inferred from homology"/>
<dbReference type="GO" id="GO:0005829">
    <property type="term" value="C:cytosol"/>
    <property type="evidence" value="ECO:0007669"/>
    <property type="project" value="TreeGrafter"/>
</dbReference>
<dbReference type="InterPro" id="IPR016039">
    <property type="entry name" value="Thiolase-like"/>
</dbReference>
<comment type="similarity">
    <text evidence="2 4">Belongs to the thiolase-like superfamily. Beta-ketoacyl-ACP synthases family.</text>
</comment>
<dbReference type="InterPro" id="IPR014031">
    <property type="entry name" value="Ketoacyl_synth_C"/>
</dbReference>
<evidence type="ECO:0000256" key="3">
    <source>
        <dbReference type="ARBA" id="ARBA00022679"/>
    </source>
</evidence>
<dbReference type="SMART" id="SM00825">
    <property type="entry name" value="PKS_KS"/>
    <property type="match status" value="1"/>
</dbReference>
<evidence type="ECO:0000313" key="6">
    <source>
        <dbReference type="EMBL" id="PRD58091.1"/>
    </source>
</evidence>
<dbReference type="Pfam" id="PF00109">
    <property type="entry name" value="ketoacyl-synt"/>
    <property type="match status" value="1"/>
</dbReference>
<reference evidence="6 7" key="1">
    <citation type="submission" date="2018-02" db="EMBL/GenBank/DDBJ databases">
        <title>The draft genome of Phyllobacterium myrsinacearum DSM5892.</title>
        <authorList>
            <person name="Li L."/>
            <person name="Liu L."/>
            <person name="Zhang X."/>
            <person name="Wang T."/>
        </authorList>
    </citation>
    <scope>NUCLEOTIDE SEQUENCE [LARGE SCALE GENOMIC DNA]</scope>
    <source>
        <strain evidence="6 7">DSM 5892</strain>
    </source>
</reference>
<gene>
    <name evidence="6" type="ORF">C5750_02835</name>
</gene>
<comment type="caution">
    <text evidence="6">The sequence shown here is derived from an EMBL/GenBank/DDBJ whole genome shotgun (WGS) entry which is preliminary data.</text>
</comment>
<dbReference type="RefSeq" id="WP_105732331.1">
    <property type="nucleotide sequence ID" value="NZ_PVBT01000001.1"/>
</dbReference>
<accession>A0A2S9JXM2</accession>
<dbReference type="GO" id="GO:0004315">
    <property type="term" value="F:3-oxoacyl-[acyl-carrier-protein] synthase activity"/>
    <property type="evidence" value="ECO:0007669"/>
    <property type="project" value="InterPro"/>
</dbReference>
<dbReference type="PROSITE" id="PS00606">
    <property type="entry name" value="KS3_1"/>
    <property type="match status" value="1"/>
</dbReference>
<feature type="domain" description="Ketosynthase family 3 (KS3)" evidence="5">
    <location>
        <begin position="10"/>
        <end position="422"/>
    </location>
</feature>
<dbReference type="PANTHER" id="PTHR11712:SF336">
    <property type="entry name" value="3-OXOACYL-[ACYL-CARRIER-PROTEIN] SYNTHASE, MITOCHONDRIAL"/>
    <property type="match status" value="1"/>
</dbReference>
<dbReference type="InterPro" id="IPR000794">
    <property type="entry name" value="Beta-ketoacyl_synthase"/>
</dbReference>
<evidence type="ECO:0000256" key="1">
    <source>
        <dbReference type="ARBA" id="ARBA00005194"/>
    </source>
</evidence>
<protein>
    <submittedName>
        <fullName evidence="6">Beta-ketoacyl-ACP synthase II</fullName>
    </submittedName>
</protein>
<name>A0A2S9JXM2_9HYPH</name>
<dbReference type="InterPro" id="IPR018201">
    <property type="entry name" value="Ketoacyl_synth_AS"/>
</dbReference>
<dbReference type="GO" id="GO:0006633">
    <property type="term" value="P:fatty acid biosynthetic process"/>
    <property type="evidence" value="ECO:0007669"/>
    <property type="project" value="InterPro"/>
</dbReference>
<evidence type="ECO:0000256" key="4">
    <source>
        <dbReference type="RuleBase" id="RU003694"/>
    </source>
</evidence>
<dbReference type="Gene3D" id="3.40.47.10">
    <property type="match status" value="1"/>
</dbReference>
<dbReference type="Pfam" id="PF02801">
    <property type="entry name" value="Ketoacyl-synt_C"/>
    <property type="match status" value="1"/>
</dbReference>
<dbReference type="InterPro" id="IPR020841">
    <property type="entry name" value="PKS_Beta-ketoAc_synthase_dom"/>
</dbReference>
<dbReference type="SUPFAM" id="SSF53901">
    <property type="entry name" value="Thiolase-like"/>
    <property type="match status" value="2"/>
</dbReference>
<dbReference type="PROSITE" id="PS52004">
    <property type="entry name" value="KS3_2"/>
    <property type="match status" value="1"/>
</dbReference>
<evidence type="ECO:0000313" key="7">
    <source>
        <dbReference type="Proteomes" id="UP000238563"/>
    </source>
</evidence>
<dbReference type="Proteomes" id="UP000238563">
    <property type="component" value="Unassembled WGS sequence"/>
</dbReference>
<evidence type="ECO:0000256" key="2">
    <source>
        <dbReference type="ARBA" id="ARBA00008467"/>
    </source>
</evidence>
<dbReference type="OrthoDB" id="9808669at2"/>
<keyword evidence="3 4" id="KW-0808">Transferase</keyword>
<keyword evidence="7" id="KW-1185">Reference proteome</keyword>
<dbReference type="CDD" id="cd00834">
    <property type="entry name" value="KAS_I_II"/>
    <property type="match status" value="1"/>
</dbReference>
<dbReference type="InterPro" id="IPR014030">
    <property type="entry name" value="Ketoacyl_synth_N"/>
</dbReference>
<dbReference type="NCBIfam" id="NF005076">
    <property type="entry name" value="PRK06501.1"/>
    <property type="match status" value="1"/>
</dbReference>